<keyword evidence="1" id="KW-0472">Membrane</keyword>
<evidence type="ECO:0000313" key="2">
    <source>
        <dbReference type="EMBL" id="BAT60713.1"/>
    </source>
</evidence>
<dbReference type="Pfam" id="PF09955">
    <property type="entry name" value="DUF2189"/>
    <property type="match status" value="1"/>
</dbReference>
<dbReference type="EMBL" id="AP014946">
    <property type="protein sequence ID" value="BAT60713.1"/>
    <property type="molecule type" value="Genomic_DNA"/>
</dbReference>
<organism evidence="2 3">
    <name type="scientific">Variibacter gotjawalensis</name>
    <dbReference type="NCBI Taxonomy" id="1333996"/>
    <lineage>
        <taxon>Bacteria</taxon>
        <taxon>Pseudomonadati</taxon>
        <taxon>Pseudomonadota</taxon>
        <taxon>Alphaproteobacteria</taxon>
        <taxon>Hyphomicrobiales</taxon>
        <taxon>Nitrobacteraceae</taxon>
        <taxon>Variibacter</taxon>
    </lineage>
</organism>
<feature type="transmembrane region" description="Helical" evidence="1">
    <location>
        <begin position="38"/>
        <end position="59"/>
    </location>
</feature>
<gene>
    <name evidence="2" type="ORF">GJW-30_1_03262</name>
</gene>
<keyword evidence="1" id="KW-0812">Transmembrane</keyword>
<protein>
    <recommendedName>
        <fullName evidence="4">DUF2189 domain-containing protein</fullName>
    </recommendedName>
</protein>
<feature type="transmembrane region" description="Helical" evidence="1">
    <location>
        <begin position="168"/>
        <end position="189"/>
    </location>
</feature>
<name>A0A0S3PXQ2_9BRAD</name>
<keyword evidence="1" id="KW-1133">Transmembrane helix</keyword>
<evidence type="ECO:0000313" key="3">
    <source>
        <dbReference type="Proteomes" id="UP000236884"/>
    </source>
</evidence>
<proteinExistence type="predicted"/>
<dbReference type="Proteomes" id="UP000236884">
    <property type="component" value="Chromosome"/>
</dbReference>
<evidence type="ECO:0000256" key="1">
    <source>
        <dbReference type="SAM" id="Phobius"/>
    </source>
</evidence>
<feature type="transmembrane region" description="Helical" evidence="1">
    <location>
        <begin position="71"/>
        <end position="91"/>
    </location>
</feature>
<feature type="transmembrane region" description="Helical" evidence="1">
    <location>
        <begin position="226"/>
        <end position="250"/>
    </location>
</feature>
<accession>A0A0S3PXQ2</accession>
<reference evidence="2 3" key="1">
    <citation type="submission" date="2015-08" db="EMBL/GenBank/DDBJ databases">
        <title>Investigation of the bacterial diversity of lava forest soil.</title>
        <authorList>
            <person name="Lee J.S."/>
        </authorList>
    </citation>
    <scope>NUCLEOTIDE SEQUENCE [LARGE SCALE GENOMIC DNA]</scope>
    <source>
        <strain evidence="2 3">GJW-30</strain>
    </source>
</reference>
<keyword evidence="3" id="KW-1185">Reference proteome</keyword>
<feature type="transmembrane region" description="Helical" evidence="1">
    <location>
        <begin position="120"/>
        <end position="148"/>
    </location>
</feature>
<evidence type="ECO:0008006" key="4">
    <source>
        <dbReference type="Google" id="ProtNLM"/>
    </source>
</evidence>
<sequence>MTHHDVAHADATDPPLAGVRTLSTEDLKAALSKGLDDFWAMPTHAIFLCLIYPIVGLFIARFTFGYEVLPLLFPLAGGFALLGPFAAIGLYELSRRREHGLDTTWSHAFDVLRSPNLGAIVMLGFLMVAVFLIWIAVAQAIYISQFGYGPPASARSFIDRVFTTPEGWRLILIGNGVGLLFAVTAMTLTVMSVPMLIDRQVSAATAIATSIRVVVANPVVMAMWGLIVAAGLVVGSIPLFFGLAVVMPVLGHATWHLYRRAVNADMFAPHEYREPSATHRVAADFPVSLFKRERD</sequence>
<dbReference type="InterPro" id="IPR018692">
    <property type="entry name" value="DUF2189"/>
</dbReference>
<dbReference type="KEGG" id="vgo:GJW-30_1_03262"/>
<dbReference type="AlphaFoldDB" id="A0A0S3PXQ2"/>